<dbReference type="PANTHER" id="PTHR43649:SF30">
    <property type="entry name" value="ABC TRANSPORTER SUBSTRATE-BINDING PROTEIN"/>
    <property type="match status" value="1"/>
</dbReference>
<dbReference type="EMBL" id="JAFEJA010000001">
    <property type="protein sequence ID" value="MBM9620818.1"/>
    <property type="molecule type" value="Genomic_DNA"/>
</dbReference>
<name>A0ABS2UU49_9ACTN</name>
<accession>A0ABS2UU49</accession>
<reference evidence="2 3" key="1">
    <citation type="journal article" date="2016" name="Arch. Microbiol.">
        <title>Streptomyces zhihengii sp. nov., isolated from rhizospheric soil of Psammosilene tunicoides.</title>
        <authorList>
            <person name="Huang M.J."/>
            <person name="Fei J.J."/>
            <person name="Salam N."/>
            <person name="Kim C.J."/>
            <person name="Hozzein W.N."/>
            <person name="Xiao M."/>
            <person name="Huang H.Q."/>
            <person name="Li W.J."/>
        </authorList>
    </citation>
    <scope>NUCLEOTIDE SEQUENCE [LARGE SCALE GENOMIC DNA]</scope>
    <source>
        <strain evidence="2 3">YIM T102</strain>
    </source>
</reference>
<feature type="chain" id="PRO_5047093462" evidence="1">
    <location>
        <begin position="27"/>
        <end position="427"/>
    </location>
</feature>
<dbReference type="SUPFAM" id="SSF53850">
    <property type="entry name" value="Periplasmic binding protein-like II"/>
    <property type="match status" value="1"/>
</dbReference>
<evidence type="ECO:0000313" key="2">
    <source>
        <dbReference type="EMBL" id="MBM9620818.1"/>
    </source>
</evidence>
<protein>
    <submittedName>
        <fullName evidence="2">Extracellular solute-binding protein</fullName>
    </submittedName>
</protein>
<feature type="signal peptide" evidence="1">
    <location>
        <begin position="1"/>
        <end position="26"/>
    </location>
</feature>
<sequence length="427" mass="45326">MGRTVKRPFIGLTAAAAALGMTVSLAGCGGDSGSDAVTLRLVAADYDVAGGESSKKYWADLTAAFEAEHPGIEVDVRIESWNDVDRTVAEMVEAGDAPDIAQIGAYADYAADDLLYSADELLSIPVQSNFLVPLTDAGEQQRTQYGLPFAASTRLLFYNKELFAEAGIDEAPQTWTELAADARRLKSRTDAEYPFALPLGPEEAQAETMMWLLSGGAGYTDAVDTYQIDSKANIATFEWLRDNLVEPGLTGPVAPAELNRKDAFAAFTRGEVGMLNGHPSLMQAARNKGVEVGAVALPGRDGQAKASMGVADWIMGFKENGHREEIGEFLDFVFSDENVLAFAGQNDLLPVTVSASEAMEQDPEHRDLREFLAELPESVLPPVGKTSWAAVSESVKKKVGTAVAPGGSPAATLGAIQRDASAAEAAE</sequence>
<dbReference type="RefSeq" id="WP_205376613.1">
    <property type="nucleotide sequence ID" value="NZ_JAFEJA010000001.1"/>
</dbReference>
<dbReference type="Pfam" id="PF01547">
    <property type="entry name" value="SBP_bac_1"/>
    <property type="match status" value="1"/>
</dbReference>
<gene>
    <name evidence="2" type="ORF">JE024_19180</name>
</gene>
<proteinExistence type="predicted"/>
<dbReference type="PROSITE" id="PS51257">
    <property type="entry name" value="PROKAR_LIPOPROTEIN"/>
    <property type="match status" value="1"/>
</dbReference>
<keyword evidence="3" id="KW-1185">Reference proteome</keyword>
<keyword evidence="1" id="KW-0732">Signal</keyword>
<evidence type="ECO:0000256" key="1">
    <source>
        <dbReference type="SAM" id="SignalP"/>
    </source>
</evidence>
<dbReference type="Proteomes" id="UP000664109">
    <property type="component" value="Unassembled WGS sequence"/>
</dbReference>
<organism evidence="2 3">
    <name type="scientific">Streptomyces zhihengii</name>
    <dbReference type="NCBI Taxonomy" id="1818004"/>
    <lineage>
        <taxon>Bacteria</taxon>
        <taxon>Bacillati</taxon>
        <taxon>Actinomycetota</taxon>
        <taxon>Actinomycetes</taxon>
        <taxon>Kitasatosporales</taxon>
        <taxon>Streptomycetaceae</taxon>
        <taxon>Streptomyces</taxon>
    </lineage>
</organism>
<evidence type="ECO:0000313" key="3">
    <source>
        <dbReference type="Proteomes" id="UP000664109"/>
    </source>
</evidence>
<dbReference type="InterPro" id="IPR050490">
    <property type="entry name" value="Bact_solute-bd_prot1"/>
</dbReference>
<dbReference type="PANTHER" id="PTHR43649">
    <property type="entry name" value="ARABINOSE-BINDING PROTEIN-RELATED"/>
    <property type="match status" value="1"/>
</dbReference>
<comment type="caution">
    <text evidence="2">The sequence shown here is derived from an EMBL/GenBank/DDBJ whole genome shotgun (WGS) entry which is preliminary data.</text>
</comment>
<dbReference type="Gene3D" id="3.40.190.10">
    <property type="entry name" value="Periplasmic binding protein-like II"/>
    <property type="match status" value="1"/>
</dbReference>
<dbReference type="InterPro" id="IPR006059">
    <property type="entry name" value="SBP"/>
</dbReference>